<dbReference type="InterPro" id="IPR002110">
    <property type="entry name" value="Ankyrin_rpt"/>
</dbReference>
<dbReference type="InterPro" id="IPR036770">
    <property type="entry name" value="Ankyrin_rpt-contain_sf"/>
</dbReference>
<dbReference type="SUPFAM" id="SSF48403">
    <property type="entry name" value="Ankyrin repeat"/>
    <property type="match status" value="1"/>
</dbReference>
<dbReference type="Pfam" id="PF12796">
    <property type="entry name" value="Ank_2"/>
    <property type="match status" value="1"/>
</dbReference>
<dbReference type="Gene3D" id="1.25.40.20">
    <property type="entry name" value="Ankyrin repeat-containing domain"/>
    <property type="match status" value="1"/>
</dbReference>
<dbReference type="Proteomes" id="UP000836841">
    <property type="component" value="Chromosome 1"/>
</dbReference>
<dbReference type="PANTHER" id="PTHR24128:SF39">
    <property type="entry name" value="ANKYRIN REPEAT FAMILY PROTEIN-RELATED"/>
    <property type="match status" value="1"/>
</dbReference>
<organism evidence="1 2">
    <name type="scientific">Thlaspi arvense</name>
    <name type="common">Field penny-cress</name>
    <dbReference type="NCBI Taxonomy" id="13288"/>
    <lineage>
        <taxon>Eukaryota</taxon>
        <taxon>Viridiplantae</taxon>
        <taxon>Streptophyta</taxon>
        <taxon>Embryophyta</taxon>
        <taxon>Tracheophyta</taxon>
        <taxon>Spermatophyta</taxon>
        <taxon>Magnoliopsida</taxon>
        <taxon>eudicotyledons</taxon>
        <taxon>Gunneridae</taxon>
        <taxon>Pentapetalae</taxon>
        <taxon>rosids</taxon>
        <taxon>malvids</taxon>
        <taxon>Brassicales</taxon>
        <taxon>Brassicaceae</taxon>
        <taxon>Thlaspideae</taxon>
        <taxon>Thlaspi</taxon>
    </lineage>
</organism>
<sequence>MDPRLIWVTQSGSVDALYSLIIQKDPCILQNTDVLPFTHTPLREASSTGKIDLAMELMILKPSFANKLNSDGFSPLHLAVENHQVELALELQLVKFDPNLVPNKDLFPILVQSLGKRWIKKDKGMGLVVKKVTSIILPSFMS</sequence>
<dbReference type="PANTHER" id="PTHR24128">
    <property type="entry name" value="HOMEOBOX PROTEIN WARIAI"/>
    <property type="match status" value="1"/>
</dbReference>
<gene>
    <name evidence="1" type="ORF">TAV2_LOCUS284</name>
</gene>
<dbReference type="AlphaFoldDB" id="A0AAU9R755"/>
<name>A0AAU9R755_THLAR</name>
<evidence type="ECO:0000313" key="2">
    <source>
        <dbReference type="Proteomes" id="UP000836841"/>
    </source>
</evidence>
<proteinExistence type="predicted"/>
<accession>A0AAU9R755</accession>
<reference evidence="1 2" key="1">
    <citation type="submission" date="2022-03" db="EMBL/GenBank/DDBJ databases">
        <authorList>
            <person name="Nunn A."/>
            <person name="Chopra R."/>
            <person name="Nunn A."/>
            <person name="Contreras Garrido A."/>
        </authorList>
    </citation>
    <scope>NUCLEOTIDE SEQUENCE [LARGE SCALE GENOMIC DNA]</scope>
</reference>
<keyword evidence="2" id="KW-1185">Reference proteome</keyword>
<protein>
    <submittedName>
        <fullName evidence="1">Uncharacterized protein</fullName>
    </submittedName>
</protein>
<dbReference type="EMBL" id="OU466857">
    <property type="protein sequence ID" value="CAH2035131.1"/>
    <property type="molecule type" value="Genomic_DNA"/>
</dbReference>
<evidence type="ECO:0000313" key="1">
    <source>
        <dbReference type="EMBL" id="CAH2035131.1"/>
    </source>
</evidence>